<reference evidence="3" key="1">
    <citation type="journal article" date="2012" name="Nat. Genet.">
        <title>Lifestyle transitions in plant pathogenic Colletotrichum fungi deciphered by genome and transcriptome analyses.</title>
        <authorList>
            <person name="O'Connell R.J."/>
            <person name="Thon M.R."/>
            <person name="Hacquard S."/>
            <person name="Amyotte S.G."/>
            <person name="Kleemann J."/>
            <person name="Torres M.F."/>
            <person name="Damm U."/>
            <person name="Buiate E.A."/>
            <person name="Epstein L."/>
            <person name="Alkan N."/>
            <person name="Altmueller J."/>
            <person name="Alvarado-Balderrama L."/>
            <person name="Bauser C.A."/>
            <person name="Becker C."/>
            <person name="Birren B.W."/>
            <person name="Chen Z."/>
            <person name="Choi J."/>
            <person name="Crouch J.A."/>
            <person name="Duvick J.P."/>
            <person name="Farman M.A."/>
            <person name="Gan P."/>
            <person name="Heiman D."/>
            <person name="Henrissat B."/>
            <person name="Howard R.J."/>
            <person name="Kabbage M."/>
            <person name="Koch C."/>
            <person name="Kracher B."/>
            <person name="Kubo Y."/>
            <person name="Law A.D."/>
            <person name="Lebrun M.-H."/>
            <person name="Lee Y.-H."/>
            <person name="Miyara I."/>
            <person name="Moore N."/>
            <person name="Neumann U."/>
            <person name="Nordstroem K."/>
            <person name="Panaccione D.G."/>
            <person name="Panstruga R."/>
            <person name="Place M."/>
            <person name="Proctor R.H."/>
            <person name="Prusky D."/>
            <person name="Rech G."/>
            <person name="Reinhardt R."/>
            <person name="Rollins J.A."/>
            <person name="Rounsley S."/>
            <person name="Schardl C.L."/>
            <person name="Schwartz D.C."/>
            <person name="Shenoy N."/>
            <person name="Shirasu K."/>
            <person name="Sikhakolli U.R."/>
            <person name="Stueber K."/>
            <person name="Sukno S.A."/>
            <person name="Sweigard J.A."/>
            <person name="Takano Y."/>
            <person name="Takahara H."/>
            <person name="Trail F."/>
            <person name="van der Does H.C."/>
            <person name="Voll L.M."/>
            <person name="Will I."/>
            <person name="Young S."/>
            <person name="Zeng Q."/>
            <person name="Zhang J."/>
            <person name="Zhou S."/>
            <person name="Dickman M.B."/>
            <person name="Schulze-Lefert P."/>
            <person name="Ver Loren van Themaat E."/>
            <person name="Ma L.-J."/>
            <person name="Vaillancourt L.J."/>
        </authorList>
    </citation>
    <scope>NUCLEOTIDE SEQUENCE [LARGE SCALE GENOMIC DNA]</scope>
    <source>
        <strain evidence="3">IMI 349063</strain>
    </source>
</reference>
<gene>
    <name evidence="2" type="ORF">CH063_05302</name>
</gene>
<evidence type="ECO:0000313" key="3">
    <source>
        <dbReference type="Proteomes" id="UP000007174"/>
    </source>
</evidence>
<dbReference type="HOGENOM" id="CLU_2102648_0_0_1"/>
<dbReference type="AlphaFoldDB" id="H1UYI5"/>
<feature type="region of interest" description="Disordered" evidence="1">
    <location>
        <begin position="94"/>
        <end position="116"/>
    </location>
</feature>
<feature type="compositionally biased region" description="Basic residues" evidence="1">
    <location>
        <begin position="106"/>
        <end position="116"/>
    </location>
</feature>
<evidence type="ECO:0000313" key="2">
    <source>
        <dbReference type="EMBL" id="CCF33036.1"/>
    </source>
</evidence>
<proteinExistence type="predicted"/>
<accession>H1UYI5</accession>
<protein>
    <submittedName>
        <fullName evidence="2">Uncharacterized protein</fullName>
    </submittedName>
</protein>
<evidence type="ECO:0000256" key="1">
    <source>
        <dbReference type="SAM" id="MobiDB-lite"/>
    </source>
</evidence>
<sequence length="116" mass="13207">STSSSICRNICEVGRALSDSLFTTTRSRITRTFLPSGDRSQRADVEQCIISTGKWHSPIQFSLRYYARISIKQPIRPERSVGYSRRQEIRHAPLAIFSPSTESHRKTARKTLHNAS</sequence>
<dbReference type="Proteomes" id="UP000007174">
    <property type="component" value="Unassembled WGS sequence"/>
</dbReference>
<dbReference type="EMBL" id="CACQ02000619">
    <property type="protein sequence ID" value="CCF33036.1"/>
    <property type="molecule type" value="Genomic_DNA"/>
</dbReference>
<feature type="non-terminal residue" evidence="2">
    <location>
        <position position="1"/>
    </location>
</feature>
<organism evidence="2 3">
    <name type="scientific">Colletotrichum higginsianum (strain IMI 349063)</name>
    <name type="common">Crucifer anthracnose fungus</name>
    <dbReference type="NCBI Taxonomy" id="759273"/>
    <lineage>
        <taxon>Eukaryota</taxon>
        <taxon>Fungi</taxon>
        <taxon>Dikarya</taxon>
        <taxon>Ascomycota</taxon>
        <taxon>Pezizomycotina</taxon>
        <taxon>Sordariomycetes</taxon>
        <taxon>Hypocreomycetidae</taxon>
        <taxon>Glomerellales</taxon>
        <taxon>Glomerellaceae</taxon>
        <taxon>Colletotrichum</taxon>
        <taxon>Colletotrichum destructivum species complex</taxon>
    </lineage>
</organism>
<name>H1UYI5_COLHI</name>